<dbReference type="InterPro" id="IPR000225">
    <property type="entry name" value="Armadillo"/>
</dbReference>
<dbReference type="SUPFAM" id="SSF48371">
    <property type="entry name" value="ARM repeat"/>
    <property type="match status" value="1"/>
</dbReference>
<gene>
    <name evidence="5" type="primary">ripor1</name>
</gene>
<reference evidence="5" key="1">
    <citation type="submission" date="2021-04" db="EMBL/GenBank/DDBJ databases">
        <authorList>
            <consortium name="Wellcome Sanger Institute Data Sharing"/>
        </authorList>
    </citation>
    <scope>NUCLEOTIDE SEQUENCE [LARGE SCALE GENOMIC DNA]</scope>
</reference>
<dbReference type="InterPro" id="IPR011989">
    <property type="entry name" value="ARM-like"/>
</dbReference>
<dbReference type="Gene3D" id="1.25.10.10">
    <property type="entry name" value="Leucine-rich Repeat Variant"/>
    <property type="match status" value="1"/>
</dbReference>
<accession>A0A671XNA3</accession>
<reference evidence="5" key="3">
    <citation type="submission" date="2025-09" db="UniProtKB">
        <authorList>
            <consortium name="Ensembl"/>
        </authorList>
    </citation>
    <scope>IDENTIFICATION</scope>
</reference>
<dbReference type="PANTHER" id="PTHR15829:SF1">
    <property type="entry name" value="RHO FAMILY-INTERACTING CELL POLARIZATION REGULATOR 1"/>
    <property type="match status" value="1"/>
</dbReference>
<evidence type="ECO:0000313" key="5">
    <source>
        <dbReference type="Ensembl" id="ENSSAUP00010052530.1"/>
    </source>
</evidence>
<reference evidence="5" key="2">
    <citation type="submission" date="2025-08" db="UniProtKB">
        <authorList>
            <consortium name="Ensembl"/>
        </authorList>
    </citation>
    <scope>IDENTIFICATION</scope>
</reference>
<organism evidence="5 6">
    <name type="scientific">Sparus aurata</name>
    <name type="common">Gilthead sea bream</name>
    <dbReference type="NCBI Taxonomy" id="8175"/>
    <lineage>
        <taxon>Eukaryota</taxon>
        <taxon>Metazoa</taxon>
        <taxon>Chordata</taxon>
        <taxon>Craniata</taxon>
        <taxon>Vertebrata</taxon>
        <taxon>Euteleostomi</taxon>
        <taxon>Actinopterygii</taxon>
        <taxon>Neopterygii</taxon>
        <taxon>Teleostei</taxon>
        <taxon>Neoteleostei</taxon>
        <taxon>Acanthomorphata</taxon>
        <taxon>Eupercaria</taxon>
        <taxon>Spariformes</taxon>
        <taxon>Sparidae</taxon>
        <taxon>Sparus</taxon>
    </lineage>
</organism>
<evidence type="ECO:0000256" key="2">
    <source>
        <dbReference type="PROSITE-ProRule" id="PRU00259"/>
    </source>
</evidence>
<name>A0A671XNA3_SPAAU</name>
<comment type="similarity">
    <text evidence="1">Belongs to the RIPOR family.</text>
</comment>
<dbReference type="PROSITE" id="PS50176">
    <property type="entry name" value="ARM_REPEAT"/>
    <property type="match status" value="1"/>
</dbReference>
<evidence type="ECO:0000259" key="4">
    <source>
        <dbReference type="Pfam" id="PF15903"/>
    </source>
</evidence>
<dbReference type="InterPro" id="IPR016024">
    <property type="entry name" value="ARM-type_fold"/>
</dbReference>
<keyword evidence="6" id="KW-1185">Reference proteome</keyword>
<evidence type="ECO:0000256" key="3">
    <source>
        <dbReference type="SAM" id="MobiDB-lite"/>
    </source>
</evidence>
<feature type="region of interest" description="Disordered" evidence="3">
    <location>
        <begin position="213"/>
        <end position="240"/>
    </location>
</feature>
<dbReference type="Ensembl" id="ENSSAUT00010055230.1">
    <property type="protein sequence ID" value="ENSSAUP00010052530.1"/>
    <property type="gene ID" value="ENSSAUG00010021781.1"/>
</dbReference>
<feature type="compositionally biased region" description="Polar residues" evidence="3">
    <location>
        <begin position="298"/>
        <end position="307"/>
    </location>
</feature>
<dbReference type="GeneTree" id="ENSGT00940000153717"/>
<sequence length="710" mass="79593">MVKAYTASPGSKEARESLAEANKGYKEYTENMCVLESELENQLGEFHIKMKGLAGFARLCAGDQYEIFMRYGRQRWKLRGRIEINAKQMWDSEDMVFVPLISEFLSVKVTELKSLANHAVVGSVSCETKDLFAALPQTVAVDINDLGTIKLSLEVTWNPFDKDDQGSVASTVNKAPTVSKRFSTIFNQSPPDTPSLREQAFYNMLRRHEELENGTAWSNSSESSDDSSSPQLSAGGLRNSTHHTVTHNRLYCTCYLSCAVWSCFDYNVMILSIYSLLADVEEADKVTDQHRNGKKQDTWSPVLTSTSHRSEGVDPNSPLHLNTLNTLPESGDVMYVACRVSVEEDLSGPGADCLSREDDGVVDNWLEDALGAVVSSLDDYRGQFPELQLLEQELKLLQVTLKVRIEHVSLQDRGWDSPSSTTSPLTTGCTTLDCTLLVHLKNCSTQLLRLGTFGPLRCGEMYAMDRLLREARVLQLIRRITKENPRRPRQPAEGKLNDSSPEADECFYSSILPERVVQMADAVFLCLAERMLDQRLPRRGSNRDRLRVTIFQLWTYLEANGISDMETHVTELAEEVWLVQSLASCDQDVIVHALRRPAECSLRREGLHTVVKLLKDPRGKVSASASSALRSLAAQPRQREQVRGHWMCAKESIEQLVYLCRTDKEEVRDAAKQALLVLGEEGKMAHRHVETSQDSIPRLFAPGSMASTAF</sequence>
<dbReference type="AlphaFoldDB" id="A0A671XNA3"/>
<evidence type="ECO:0000256" key="1">
    <source>
        <dbReference type="ARBA" id="ARBA00005744"/>
    </source>
</evidence>
<dbReference type="InterPro" id="IPR026136">
    <property type="entry name" value="RIPOR3"/>
</dbReference>
<feature type="region of interest" description="Disordered" evidence="3">
    <location>
        <begin position="289"/>
        <end position="319"/>
    </location>
</feature>
<dbReference type="InterPro" id="IPR031780">
    <property type="entry name" value="FAM65_N"/>
</dbReference>
<evidence type="ECO:0000313" key="6">
    <source>
        <dbReference type="Proteomes" id="UP000472265"/>
    </source>
</evidence>
<protein>
    <submittedName>
        <fullName evidence="5">RHO family interacting cell polarization regulator 1</fullName>
    </submittedName>
</protein>
<feature type="repeat" description="ARM" evidence="2">
    <location>
        <begin position="605"/>
        <end position="642"/>
    </location>
</feature>
<dbReference type="Pfam" id="PF15903">
    <property type="entry name" value="PL48"/>
    <property type="match status" value="1"/>
</dbReference>
<dbReference type="Proteomes" id="UP000472265">
    <property type="component" value="Chromosome 8"/>
</dbReference>
<feature type="compositionally biased region" description="Low complexity" evidence="3">
    <location>
        <begin position="218"/>
        <end position="229"/>
    </location>
</feature>
<proteinExistence type="inferred from homology"/>
<dbReference type="PANTHER" id="PTHR15829">
    <property type="entry name" value="PROTEIN KINASE PKN/PRK1, EFFECTOR"/>
    <property type="match status" value="1"/>
</dbReference>
<feature type="domain" description="FAM65 N-terminal" evidence="4">
    <location>
        <begin position="1"/>
        <end position="207"/>
    </location>
</feature>